<dbReference type="Proteomes" id="UP001595868">
    <property type="component" value="Unassembled WGS sequence"/>
</dbReference>
<dbReference type="CDD" id="cd00093">
    <property type="entry name" value="HTH_XRE"/>
    <property type="match status" value="1"/>
</dbReference>
<protein>
    <submittedName>
        <fullName evidence="2">Helix-turn-helix domain-containing protein</fullName>
    </submittedName>
</protein>
<dbReference type="InterPro" id="IPR001387">
    <property type="entry name" value="Cro/C1-type_HTH"/>
</dbReference>
<dbReference type="PROSITE" id="PS50943">
    <property type="entry name" value="HTH_CROC1"/>
    <property type="match status" value="1"/>
</dbReference>
<evidence type="ECO:0000259" key="1">
    <source>
        <dbReference type="PROSITE" id="PS50943"/>
    </source>
</evidence>
<proteinExistence type="predicted"/>
<dbReference type="InterPro" id="IPR010982">
    <property type="entry name" value="Lambda_DNA-bd_dom_sf"/>
</dbReference>
<organism evidence="2 3">
    <name type="scientific">Micromonospora zhanjiangensis</name>
    <dbReference type="NCBI Taxonomy" id="1522057"/>
    <lineage>
        <taxon>Bacteria</taxon>
        <taxon>Bacillati</taxon>
        <taxon>Actinomycetota</taxon>
        <taxon>Actinomycetes</taxon>
        <taxon>Micromonosporales</taxon>
        <taxon>Micromonosporaceae</taxon>
        <taxon>Micromonospora</taxon>
    </lineage>
</organism>
<evidence type="ECO:0000313" key="2">
    <source>
        <dbReference type="EMBL" id="MFC4105066.1"/>
    </source>
</evidence>
<dbReference type="Pfam" id="PF13560">
    <property type="entry name" value="HTH_31"/>
    <property type="match status" value="1"/>
</dbReference>
<feature type="domain" description="HTH cro/C1-type" evidence="1">
    <location>
        <begin position="17"/>
        <end position="72"/>
    </location>
</feature>
<sequence length="414" mass="43095">MASGIVGDGTLPIGRRVAQLRTRLGMSQQVFADRVGRSTSWVDKVERGVRSLDRLSVIGTVADALGVAPTVLLDQNTRGESATTIAPALERVRAVLACYDTPIADGRSPTKELVTRIGYAWAAYAHAQHQQVLATLPDLLTEARHARPVAVPAGPEPAADLLGRVYRLAARLLVKLGEPELAWLAADRAIATSAGDPRRTALAVIPMAQALRALDRGRLAMTATITAVHRLAPHPSREPAPTDAALAGTLLVQAALAAAGCGDASTAHDLTDRATDLTRPYGDQPHAGDDEVAFGPAAVDLARALVAVELGDNDHAIGTHVRVTGGEAWSRLPAEHRAAHLIDITRAYLNTGDHRAAGRALVTADRLAPAETRLRPAARTALTAVLRAGPPLADVTGLATTIGLIRAGSGAAAG</sequence>
<dbReference type="RefSeq" id="WP_377542062.1">
    <property type="nucleotide sequence ID" value="NZ_JBHSBN010000002.1"/>
</dbReference>
<keyword evidence="3" id="KW-1185">Reference proteome</keyword>
<accession>A0ABV8KG63</accession>
<dbReference type="SMART" id="SM00530">
    <property type="entry name" value="HTH_XRE"/>
    <property type="match status" value="1"/>
</dbReference>
<comment type="caution">
    <text evidence="2">The sequence shown here is derived from an EMBL/GenBank/DDBJ whole genome shotgun (WGS) entry which is preliminary data.</text>
</comment>
<dbReference type="Gene3D" id="1.10.260.40">
    <property type="entry name" value="lambda repressor-like DNA-binding domains"/>
    <property type="match status" value="1"/>
</dbReference>
<reference evidence="3" key="1">
    <citation type="journal article" date="2019" name="Int. J. Syst. Evol. Microbiol.">
        <title>The Global Catalogue of Microorganisms (GCM) 10K type strain sequencing project: providing services to taxonomists for standard genome sequencing and annotation.</title>
        <authorList>
            <consortium name="The Broad Institute Genomics Platform"/>
            <consortium name="The Broad Institute Genome Sequencing Center for Infectious Disease"/>
            <person name="Wu L."/>
            <person name="Ma J."/>
        </authorList>
    </citation>
    <scope>NUCLEOTIDE SEQUENCE [LARGE SCALE GENOMIC DNA]</scope>
    <source>
        <strain evidence="3">2902at01</strain>
    </source>
</reference>
<evidence type="ECO:0000313" key="3">
    <source>
        <dbReference type="Proteomes" id="UP001595868"/>
    </source>
</evidence>
<gene>
    <name evidence="2" type="ORF">ACFOX0_03815</name>
</gene>
<dbReference type="EMBL" id="JBHSBN010000002">
    <property type="protein sequence ID" value="MFC4105066.1"/>
    <property type="molecule type" value="Genomic_DNA"/>
</dbReference>
<name>A0ABV8KG63_9ACTN</name>
<dbReference type="SUPFAM" id="SSF47413">
    <property type="entry name" value="lambda repressor-like DNA-binding domains"/>
    <property type="match status" value="1"/>
</dbReference>